<dbReference type="EMBL" id="BPLR01016711">
    <property type="protein sequence ID" value="GIY85903.1"/>
    <property type="molecule type" value="Genomic_DNA"/>
</dbReference>
<reference evidence="2 3" key="1">
    <citation type="submission" date="2021-06" db="EMBL/GenBank/DDBJ databases">
        <title>Caerostris extrusa draft genome.</title>
        <authorList>
            <person name="Kono N."/>
            <person name="Arakawa K."/>
        </authorList>
    </citation>
    <scope>NUCLEOTIDE SEQUENCE [LARGE SCALE GENOMIC DNA]</scope>
</reference>
<feature type="region of interest" description="Disordered" evidence="1">
    <location>
        <begin position="1"/>
        <end position="22"/>
    </location>
</feature>
<keyword evidence="3" id="KW-1185">Reference proteome</keyword>
<sequence>MGPAAKNCSKMPPQDSKLKPESSCTRVSEMLISSRSSRLLLGACNLDWVDGGKGCYSSPFIYCLLKVRPNLNCKLRGATEKILRRSALSPSIKCKHRRMEAKSRLLSIVMQKCSILWAMFVCLGRKEK</sequence>
<organism evidence="2 3">
    <name type="scientific">Caerostris extrusa</name>
    <name type="common">Bark spider</name>
    <name type="synonym">Caerostris bankana</name>
    <dbReference type="NCBI Taxonomy" id="172846"/>
    <lineage>
        <taxon>Eukaryota</taxon>
        <taxon>Metazoa</taxon>
        <taxon>Ecdysozoa</taxon>
        <taxon>Arthropoda</taxon>
        <taxon>Chelicerata</taxon>
        <taxon>Arachnida</taxon>
        <taxon>Araneae</taxon>
        <taxon>Araneomorphae</taxon>
        <taxon>Entelegynae</taxon>
        <taxon>Araneoidea</taxon>
        <taxon>Araneidae</taxon>
        <taxon>Caerostris</taxon>
    </lineage>
</organism>
<evidence type="ECO:0000256" key="1">
    <source>
        <dbReference type="SAM" id="MobiDB-lite"/>
    </source>
</evidence>
<comment type="caution">
    <text evidence="2">The sequence shown here is derived from an EMBL/GenBank/DDBJ whole genome shotgun (WGS) entry which is preliminary data.</text>
</comment>
<protein>
    <submittedName>
        <fullName evidence="2">Uncharacterized protein</fullName>
    </submittedName>
</protein>
<evidence type="ECO:0000313" key="3">
    <source>
        <dbReference type="Proteomes" id="UP001054945"/>
    </source>
</evidence>
<dbReference type="Proteomes" id="UP001054945">
    <property type="component" value="Unassembled WGS sequence"/>
</dbReference>
<name>A0AAV4WUA3_CAEEX</name>
<evidence type="ECO:0000313" key="2">
    <source>
        <dbReference type="EMBL" id="GIY85903.1"/>
    </source>
</evidence>
<accession>A0AAV4WUA3</accession>
<gene>
    <name evidence="2" type="ORF">CEXT_788831</name>
</gene>
<dbReference type="AlphaFoldDB" id="A0AAV4WUA3"/>
<proteinExistence type="predicted"/>